<keyword evidence="1" id="KW-0343">GTPase activation</keyword>
<dbReference type="SMART" id="SM00105">
    <property type="entry name" value="ArfGap"/>
    <property type="match status" value="1"/>
</dbReference>
<dbReference type="GO" id="GO:0000139">
    <property type="term" value="C:Golgi membrane"/>
    <property type="evidence" value="ECO:0007669"/>
    <property type="project" value="GOC"/>
</dbReference>
<dbReference type="GeneID" id="66075934"/>
<dbReference type="Pfam" id="PF01412">
    <property type="entry name" value="ArfGap"/>
    <property type="match status" value="1"/>
</dbReference>
<evidence type="ECO:0000313" key="9">
    <source>
        <dbReference type="Proteomes" id="UP001049176"/>
    </source>
</evidence>
<keyword evidence="3 5" id="KW-0863">Zinc-finger</keyword>
<evidence type="ECO:0000256" key="2">
    <source>
        <dbReference type="ARBA" id="ARBA00022723"/>
    </source>
</evidence>
<evidence type="ECO:0000256" key="1">
    <source>
        <dbReference type="ARBA" id="ARBA00022468"/>
    </source>
</evidence>
<dbReference type="PANTHER" id="PTHR45686">
    <property type="entry name" value="ADP-RIBOSYLATION FACTOR GTPASE ACTIVATING PROTEIN 3, ISOFORM H-RELATED"/>
    <property type="match status" value="1"/>
</dbReference>
<keyword evidence="4" id="KW-0862">Zinc</keyword>
<keyword evidence="2" id="KW-0479">Metal-binding</keyword>
<accession>A0A9P7UVB9</accession>
<evidence type="ECO:0000256" key="4">
    <source>
        <dbReference type="ARBA" id="ARBA00022833"/>
    </source>
</evidence>
<dbReference type="EMBL" id="CM032184">
    <property type="protein sequence ID" value="KAG7093169.1"/>
    <property type="molecule type" value="Genomic_DNA"/>
</dbReference>
<name>A0A9P7UVB9_9AGAR</name>
<evidence type="ECO:0000259" key="7">
    <source>
        <dbReference type="PROSITE" id="PS50115"/>
    </source>
</evidence>
<proteinExistence type="predicted"/>
<dbReference type="PANTHER" id="PTHR45686:SF4">
    <property type="entry name" value="ADP-RIBOSYLATION FACTOR GTPASE ACTIVATING PROTEIN 3, ISOFORM H"/>
    <property type="match status" value="1"/>
</dbReference>
<evidence type="ECO:0000313" key="8">
    <source>
        <dbReference type="EMBL" id="KAG7093169.1"/>
    </source>
</evidence>
<dbReference type="GO" id="GO:0005096">
    <property type="term" value="F:GTPase activator activity"/>
    <property type="evidence" value="ECO:0007669"/>
    <property type="project" value="UniProtKB-KW"/>
</dbReference>
<dbReference type="GO" id="GO:0008270">
    <property type="term" value="F:zinc ion binding"/>
    <property type="evidence" value="ECO:0007669"/>
    <property type="project" value="UniProtKB-KW"/>
</dbReference>
<dbReference type="InterPro" id="IPR001164">
    <property type="entry name" value="ArfGAP_dom"/>
</dbReference>
<dbReference type="Gene3D" id="1.10.220.150">
    <property type="entry name" value="Arf GTPase activating protein"/>
    <property type="match status" value="1"/>
</dbReference>
<keyword evidence="9" id="KW-1185">Reference proteome</keyword>
<comment type="caution">
    <text evidence="8">The sequence shown here is derived from an EMBL/GenBank/DDBJ whole genome shotgun (WGS) entry which is preliminary data.</text>
</comment>
<protein>
    <recommendedName>
        <fullName evidence="7">Arf-GAP domain-containing protein</fullName>
    </recommendedName>
</protein>
<sequence>MLYSDPQHKPMDAMDVRSQFCFDCNARNPTWSSVTFGVYICLDCSSNHRNMIGPKATSAAATATNGTKAGAAVPAPFPRFGFGAIPGAGVAADTAMAAASSSSKASSIPDESPTTARDKFGSQKAISSDMYFGRGSYDPTYRRSPLST</sequence>
<dbReference type="InterPro" id="IPR038508">
    <property type="entry name" value="ArfGAP_dom_sf"/>
</dbReference>
<evidence type="ECO:0000256" key="5">
    <source>
        <dbReference type="PROSITE-ProRule" id="PRU00288"/>
    </source>
</evidence>
<dbReference type="PROSITE" id="PS50115">
    <property type="entry name" value="ARFGAP"/>
    <property type="match status" value="1"/>
</dbReference>
<dbReference type="InterPro" id="IPR037278">
    <property type="entry name" value="ARFGAP/RecO"/>
</dbReference>
<dbReference type="PRINTS" id="PR00405">
    <property type="entry name" value="REVINTRACTNG"/>
</dbReference>
<feature type="region of interest" description="Disordered" evidence="6">
    <location>
        <begin position="101"/>
        <end position="122"/>
    </location>
</feature>
<evidence type="ECO:0000256" key="3">
    <source>
        <dbReference type="ARBA" id="ARBA00022771"/>
    </source>
</evidence>
<evidence type="ECO:0000256" key="6">
    <source>
        <dbReference type="SAM" id="MobiDB-lite"/>
    </source>
</evidence>
<dbReference type="KEGG" id="more:E1B28_006858"/>
<dbReference type="Proteomes" id="UP001049176">
    <property type="component" value="Chromosome 4"/>
</dbReference>
<dbReference type="SUPFAM" id="SSF57863">
    <property type="entry name" value="ArfGap/RecO-like zinc finger"/>
    <property type="match status" value="1"/>
</dbReference>
<organism evidence="8 9">
    <name type="scientific">Marasmius oreades</name>
    <name type="common">fairy-ring Marasmius</name>
    <dbReference type="NCBI Taxonomy" id="181124"/>
    <lineage>
        <taxon>Eukaryota</taxon>
        <taxon>Fungi</taxon>
        <taxon>Dikarya</taxon>
        <taxon>Basidiomycota</taxon>
        <taxon>Agaricomycotina</taxon>
        <taxon>Agaricomycetes</taxon>
        <taxon>Agaricomycetidae</taxon>
        <taxon>Agaricales</taxon>
        <taxon>Marasmiineae</taxon>
        <taxon>Marasmiaceae</taxon>
        <taxon>Marasmius</taxon>
    </lineage>
</organism>
<dbReference type="AlphaFoldDB" id="A0A9P7UVB9"/>
<feature type="domain" description="Arf-GAP" evidence="7">
    <location>
        <begin position="1"/>
        <end position="54"/>
    </location>
</feature>
<gene>
    <name evidence="8" type="ORF">E1B28_006858</name>
</gene>
<dbReference type="GO" id="GO:0048205">
    <property type="term" value="P:COPI coating of Golgi vesicle"/>
    <property type="evidence" value="ECO:0007669"/>
    <property type="project" value="TreeGrafter"/>
</dbReference>
<reference evidence="8" key="1">
    <citation type="journal article" date="2021" name="Genome Biol. Evol.">
        <title>The assembled and annotated genome of the fairy-ring fungus Marasmius oreades.</title>
        <authorList>
            <person name="Hiltunen M."/>
            <person name="Ament-Velasquez S.L."/>
            <person name="Johannesson H."/>
        </authorList>
    </citation>
    <scope>NUCLEOTIDE SEQUENCE</scope>
    <source>
        <strain evidence="8">03SP1</strain>
    </source>
</reference>
<dbReference type="RefSeq" id="XP_043009639.1">
    <property type="nucleotide sequence ID" value="XM_043151559.1"/>
</dbReference>
<dbReference type="OrthoDB" id="983479at2759"/>